<dbReference type="EMBL" id="JBEHCU010002784">
    <property type="protein sequence ID" value="KAL1402572.1"/>
    <property type="molecule type" value="Genomic_DNA"/>
</dbReference>
<keyword evidence="4" id="KW-1185">Reference proteome</keyword>
<organism evidence="3 4">
    <name type="scientific">Culex pipiens pipiens</name>
    <name type="common">Northern house mosquito</name>
    <dbReference type="NCBI Taxonomy" id="38569"/>
    <lineage>
        <taxon>Eukaryota</taxon>
        <taxon>Metazoa</taxon>
        <taxon>Ecdysozoa</taxon>
        <taxon>Arthropoda</taxon>
        <taxon>Hexapoda</taxon>
        <taxon>Insecta</taxon>
        <taxon>Pterygota</taxon>
        <taxon>Neoptera</taxon>
        <taxon>Endopterygota</taxon>
        <taxon>Diptera</taxon>
        <taxon>Nematocera</taxon>
        <taxon>Culicoidea</taxon>
        <taxon>Culicidae</taxon>
        <taxon>Culicinae</taxon>
        <taxon>Culicini</taxon>
        <taxon>Culex</taxon>
        <taxon>Culex</taxon>
    </lineage>
</organism>
<feature type="region of interest" description="Disordered" evidence="1">
    <location>
        <begin position="30"/>
        <end position="72"/>
    </location>
</feature>
<evidence type="ECO:0000256" key="2">
    <source>
        <dbReference type="SAM" id="Phobius"/>
    </source>
</evidence>
<feature type="transmembrane region" description="Helical" evidence="2">
    <location>
        <begin position="83"/>
        <end position="109"/>
    </location>
</feature>
<evidence type="ECO:0000313" key="3">
    <source>
        <dbReference type="EMBL" id="KAL1402572.1"/>
    </source>
</evidence>
<proteinExistence type="predicted"/>
<evidence type="ECO:0000256" key="1">
    <source>
        <dbReference type="SAM" id="MobiDB-lite"/>
    </source>
</evidence>
<keyword evidence="2" id="KW-0812">Transmembrane</keyword>
<keyword evidence="2" id="KW-0472">Membrane</keyword>
<evidence type="ECO:0000313" key="4">
    <source>
        <dbReference type="Proteomes" id="UP001562425"/>
    </source>
</evidence>
<name>A0ABD1DSJ8_CULPP</name>
<feature type="transmembrane region" description="Helical" evidence="2">
    <location>
        <begin position="129"/>
        <end position="154"/>
    </location>
</feature>
<gene>
    <name evidence="3" type="ORF">pipiens_001841</name>
</gene>
<protein>
    <submittedName>
        <fullName evidence="3">Uncharacterized protein</fullName>
    </submittedName>
</protein>
<accession>A0ABD1DSJ8</accession>
<dbReference type="AlphaFoldDB" id="A0ABD1DSJ8"/>
<dbReference type="Proteomes" id="UP001562425">
    <property type="component" value="Unassembled WGS sequence"/>
</dbReference>
<reference evidence="3 4" key="1">
    <citation type="submission" date="2024-05" db="EMBL/GenBank/DDBJ databases">
        <title>Culex pipiens pipiens assembly and annotation.</title>
        <authorList>
            <person name="Alout H."/>
            <person name="Durand T."/>
        </authorList>
    </citation>
    <scope>NUCLEOTIDE SEQUENCE [LARGE SCALE GENOMIC DNA]</scope>
    <source>
        <strain evidence="3">HA-2024</strain>
        <tissue evidence="3">Whole body</tissue>
    </source>
</reference>
<keyword evidence="2" id="KW-1133">Transmembrane helix</keyword>
<comment type="caution">
    <text evidence="3">The sequence shown here is derived from an EMBL/GenBank/DDBJ whole genome shotgun (WGS) entry which is preliminary data.</text>
</comment>
<feature type="compositionally biased region" description="Basic residues" evidence="1">
    <location>
        <begin position="61"/>
        <end position="71"/>
    </location>
</feature>
<sequence>MKSTSNYLRELTATTMHAVGIHSALAIKRQRKRRDVQRKVRERRYSIQSSESGETHSPHGSTRRKFHPHKVHMTENHNLDTKVVTSIGMLHIGVVFVVFGIFLLGAGFFPDNLSNQPAQTWHLLGKGSWWNELICTGLFAVGLGIFLIILNCVISNREEQDLESYVQRQLTRSRSAVLGASGEILLEKILEEDSSYGDPDYYSRNAGQSPPGADNDKRLLLVQAGPISVSGNNVGDIVTVGVNLEANVDTKIDSTIVNVLVALLTKMGDVQLPPPEQLVPALLQMQGGEASAQGEATELGAAGNYLKELLGHFKEHPEQLKQLLSSESAGKLMEQFLQ</sequence>